<evidence type="ECO:0000313" key="12">
    <source>
        <dbReference type="Proteomes" id="UP001163823"/>
    </source>
</evidence>
<dbReference type="Gene3D" id="3.30.160.60">
    <property type="entry name" value="Classic Zinc Finger"/>
    <property type="match status" value="1"/>
</dbReference>
<gene>
    <name evidence="11" type="ORF">O6P43_026481</name>
</gene>
<evidence type="ECO:0000256" key="1">
    <source>
        <dbReference type="ARBA" id="ARBA00004123"/>
    </source>
</evidence>
<dbReference type="PANTHER" id="PTHR45801">
    <property type="entry name" value="OS07G0101800 PROTEIN"/>
    <property type="match status" value="1"/>
</dbReference>
<comment type="caution">
    <text evidence="11">The sequence shown here is derived from an EMBL/GenBank/DDBJ whole genome shotgun (WGS) entry which is preliminary data.</text>
</comment>
<keyword evidence="4" id="KW-0862">Zinc</keyword>
<dbReference type="SUPFAM" id="SSF57667">
    <property type="entry name" value="beta-beta-alpha zinc fingers"/>
    <property type="match status" value="1"/>
</dbReference>
<feature type="domain" description="C2H2-type" evidence="10">
    <location>
        <begin position="31"/>
        <end position="58"/>
    </location>
</feature>
<evidence type="ECO:0000256" key="7">
    <source>
        <dbReference type="ARBA" id="ARBA00023242"/>
    </source>
</evidence>
<dbReference type="Proteomes" id="UP001163823">
    <property type="component" value="Chromosome 11"/>
</dbReference>
<reference evidence="11" key="1">
    <citation type="journal article" date="2023" name="Science">
        <title>Elucidation of the pathway for biosynthesis of saponin adjuvants from the soapbark tree.</title>
        <authorList>
            <person name="Reed J."/>
            <person name="Orme A."/>
            <person name="El-Demerdash A."/>
            <person name="Owen C."/>
            <person name="Martin L.B.B."/>
            <person name="Misra R.C."/>
            <person name="Kikuchi S."/>
            <person name="Rejzek M."/>
            <person name="Martin A.C."/>
            <person name="Harkess A."/>
            <person name="Leebens-Mack J."/>
            <person name="Louveau T."/>
            <person name="Stephenson M.J."/>
            <person name="Osbourn A."/>
        </authorList>
    </citation>
    <scope>NUCLEOTIDE SEQUENCE</scope>
    <source>
        <strain evidence="11">S10</strain>
    </source>
</reference>
<dbReference type="InterPro" id="IPR052426">
    <property type="entry name" value="Plant_dev_regulator"/>
</dbReference>
<evidence type="ECO:0000256" key="6">
    <source>
        <dbReference type="ARBA" id="ARBA00023163"/>
    </source>
</evidence>
<evidence type="ECO:0000256" key="9">
    <source>
        <dbReference type="SAM" id="MobiDB-lite"/>
    </source>
</evidence>
<evidence type="ECO:0000256" key="8">
    <source>
        <dbReference type="PROSITE-ProRule" id="PRU00042"/>
    </source>
</evidence>
<evidence type="ECO:0000259" key="10">
    <source>
        <dbReference type="PROSITE" id="PS50157"/>
    </source>
</evidence>
<name>A0AAD7L2E6_QUISA</name>
<protein>
    <submittedName>
        <fullName evidence="11">Transcriptional regulator like</fullName>
    </submittedName>
</protein>
<keyword evidence="3 8" id="KW-0863">Zinc-finger</keyword>
<sequence length="202" mass="22867">MEYNSQNNEKSDPVRWSTDDHQGVHGQVRSYTCAFCKRGFSNAQALGGHMNIHRRDRAKLKQQSPEENLLSLDIGIKNTSPNTMSADHHEPAKPLEEKVLFQLESSEEKTNCSVVNKSCSIPNKDDYHASQRGKAIANTMEELQQLPLFLERPRASNEKRVVSGGVEHMIEEKRIGTKVDLTLRLGPEPSYETPSLSTREFF</sequence>
<evidence type="ECO:0000256" key="3">
    <source>
        <dbReference type="ARBA" id="ARBA00022771"/>
    </source>
</evidence>
<dbReference type="GO" id="GO:0005634">
    <property type="term" value="C:nucleus"/>
    <property type="evidence" value="ECO:0007669"/>
    <property type="project" value="UniProtKB-SubCell"/>
</dbReference>
<keyword evidence="5" id="KW-0805">Transcription regulation</keyword>
<keyword evidence="12" id="KW-1185">Reference proteome</keyword>
<evidence type="ECO:0000313" key="11">
    <source>
        <dbReference type="EMBL" id="KAJ7950268.1"/>
    </source>
</evidence>
<evidence type="ECO:0000256" key="5">
    <source>
        <dbReference type="ARBA" id="ARBA00023015"/>
    </source>
</evidence>
<dbReference type="EMBL" id="JARAOO010000011">
    <property type="protein sequence ID" value="KAJ7950268.1"/>
    <property type="molecule type" value="Genomic_DNA"/>
</dbReference>
<evidence type="ECO:0000256" key="4">
    <source>
        <dbReference type="ARBA" id="ARBA00022833"/>
    </source>
</evidence>
<keyword evidence="2" id="KW-0479">Metal-binding</keyword>
<dbReference type="PANTHER" id="PTHR45801:SF111">
    <property type="entry name" value="C2H2 AND C2HC ZINC FINGERS SUPERFAMILY PROTEIN"/>
    <property type="match status" value="1"/>
</dbReference>
<dbReference type="KEGG" id="qsa:O6P43_026481"/>
<dbReference type="InterPro" id="IPR036236">
    <property type="entry name" value="Znf_C2H2_sf"/>
</dbReference>
<dbReference type="PROSITE" id="PS00028">
    <property type="entry name" value="ZINC_FINGER_C2H2_1"/>
    <property type="match status" value="1"/>
</dbReference>
<feature type="compositionally biased region" description="Basic and acidic residues" evidence="9">
    <location>
        <begin position="9"/>
        <end position="21"/>
    </location>
</feature>
<dbReference type="GO" id="GO:0008270">
    <property type="term" value="F:zinc ion binding"/>
    <property type="evidence" value="ECO:0007669"/>
    <property type="project" value="UniProtKB-KW"/>
</dbReference>
<keyword evidence="6" id="KW-0804">Transcription</keyword>
<dbReference type="AlphaFoldDB" id="A0AAD7L2E6"/>
<dbReference type="InterPro" id="IPR013087">
    <property type="entry name" value="Znf_C2H2_type"/>
</dbReference>
<organism evidence="11 12">
    <name type="scientific">Quillaja saponaria</name>
    <name type="common">Soap bark tree</name>
    <dbReference type="NCBI Taxonomy" id="32244"/>
    <lineage>
        <taxon>Eukaryota</taxon>
        <taxon>Viridiplantae</taxon>
        <taxon>Streptophyta</taxon>
        <taxon>Embryophyta</taxon>
        <taxon>Tracheophyta</taxon>
        <taxon>Spermatophyta</taxon>
        <taxon>Magnoliopsida</taxon>
        <taxon>eudicotyledons</taxon>
        <taxon>Gunneridae</taxon>
        <taxon>Pentapetalae</taxon>
        <taxon>rosids</taxon>
        <taxon>fabids</taxon>
        <taxon>Fabales</taxon>
        <taxon>Quillajaceae</taxon>
        <taxon>Quillaja</taxon>
    </lineage>
</organism>
<feature type="region of interest" description="Disordered" evidence="9">
    <location>
        <begin position="1"/>
        <end position="21"/>
    </location>
</feature>
<keyword evidence="7" id="KW-0539">Nucleus</keyword>
<accession>A0AAD7L2E6</accession>
<evidence type="ECO:0000256" key="2">
    <source>
        <dbReference type="ARBA" id="ARBA00022723"/>
    </source>
</evidence>
<comment type="subcellular location">
    <subcellularLocation>
        <location evidence="1">Nucleus</location>
    </subcellularLocation>
</comment>
<proteinExistence type="predicted"/>
<dbReference type="PROSITE" id="PS50157">
    <property type="entry name" value="ZINC_FINGER_C2H2_2"/>
    <property type="match status" value="1"/>
</dbReference>